<organism evidence="2 3">
    <name type="scientific">Vibrio anguillarum</name>
    <name type="common">Listonella anguillarum</name>
    <dbReference type="NCBI Taxonomy" id="55601"/>
    <lineage>
        <taxon>Bacteria</taxon>
        <taxon>Pseudomonadati</taxon>
        <taxon>Pseudomonadota</taxon>
        <taxon>Gammaproteobacteria</taxon>
        <taxon>Vibrionales</taxon>
        <taxon>Vibrionaceae</taxon>
        <taxon>Vibrio</taxon>
    </lineage>
</organism>
<comment type="caution">
    <text evidence="2">The sequence shown here is derived from an EMBL/GenBank/DDBJ whole genome shotgun (WGS) entry which is preliminary data.</text>
</comment>
<accession>A0ABR9Z7D0</accession>
<dbReference type="EMBL" id="RDPI01000019">
    <property type="protein sequence ID" value="MBF4374360.1"/>
    <property type="molecule type" value="Genomic_DNA"/>
</dbReference>
<keyword evidence="3" id="KW-1185">Reference proteome</keyword>
<keyword evidence="1" id="KW-0812">Transmembrane</keyword>
<dbReference type="RefSeq" id="WP_194663827.1">
    <property type="nucleotide sequence ID" value="NZ_RDPI01000019.1"/>
</dbReference>
<gene>
    <name evidence="2" type="ORF">EAY46_14925</name>
</gene>
<dbReference type="Proteomes" id="UP000726136">
    <property type="component" value="Unassembled WGS sequence"/>
</dbReference>
<sequence>MASKRYLITGSHLAVVTDMTWSVAINITNDKSYQDEFGGSIEKNSDIGTLDELGNNAYQLGLVSSSGEVKDSGHVSLALNFKNALPTLDVDTSIPTLLIVPIQSDTLYALGVHQGKILIDMSIQLNADEWDKTTCRKIANDMADYSLIHSQSWKLYCSPSVQVNSTELSLFMGTCSLKEHQTLRDDFEISSLIIGKDKKSIIAIKQVGHFPKKATRKYAPYFVVIGCALFLAWRWYASGEEGNARIAEIQRIANERAALLEQQIVPEQQLVKTTAPDLEQWKSQLIAEEKLWLSLIENSTDSMILEHSIKAIKHTIIEMNGWKITEVIIESAIDLELNQLTINRKDIINRANSNATVQAGIYAYPDALIDPTGDLLTNSTSSKFKIEELVPHHHLQTERDFITSVITGLQLLKVENQIDQWSIGFVTNPRFRKLPKQYINLLEEKNTDELVGESSWLTPVKKITINVTGQYTSILDTISMMQKERNLPLLLKKISYNLDTQYVTAEFIAYVYEN</sequence>
<keyword evidence="1" id="KW-0472">Membrane</keyword>
<protein>
    <submittedName>
        <fullName evidence="2">Uncharacterized protein</fullName>
    </submittedName>
</protein>
<evidence type="ECO:0000313" key="3">
    <source>
        <dbReference type="Proteomes" id="UP000726136"/>
    </source>
</evidence>
<proteinExistence type="predicted"/>
<reference evidence="2 3" key="1">
    <citation type="journal article" date="2021" name="PeerJ">
        <title>Analysis of 44 Vibrio anguillarum genomes reveals high genetic diversity.</title>
        <authorList>
            <person name="Hansen M.J."/>
            <person name="Dalsgaard I."/>
        </authorList>
    </citation>
    <scope>NUCLEOTIDE SEQUENCE [LARGE SCALE GENOMIC DNA]</scope>
    <source>
        <strain evidence="2 3">040915-1/1B</strain>
    </source>
</reference>
<name>A0ABR9Z7D0_VIBAN</name>
<evidence type="ECO:0000256" key="1">
    <source>
        <dbReference type="SAM" id="Phobius"/>
    </source>
</evidence>
<feature type="transmembrane region" description="Helical" evidence="1">
    <location>
        <begin position="218"/>
        <end position="236"/>
    </location>
</feature>
<evidence type="ECO:0000313" key="2">
    <source>
        <dbReference type="EMBL" id="MBF4374360.1"/>
    </source>
</evidence>
<keyword evidence="1" id="KW-1133">Transmembrane helix</keyword>